<name>A0A062VJB3_9PROT</name>
<organism evidence="1 2">
    <name type="scientific">Hyphomonas polymorpha PS728</name>
    <dbReference type="NCBI Taxonomy" id="1280954"/>
    <lineage>
        <taxon>Bacteria</taxon>
        <taxon>Pseudomonadati</taxon>
        <taxon>Pseudomonadota</taxon>
        <taxon>Alphaproteobacteria</taxon>
        <taxon>Hyphomonadales</taxon>
        <taxon>Hyphomonadaceae</taxon>
        <taxon>Hyphomonas</taxon>
    </lineage>
</organism>
<dbReference type="EMBL" id="ARYM01000004">
    <property type="protein sequence ID" value="KCZ99699.1"/>
    <property type="molecule type" value="Genomic_DNA"/>
</dbReference>
<dbReference type="AlphaFoldDB" id="A0A062VJB3"/>
<evidence type="ECO:0000313" key="2">
    <source>
        <dbReference type="Proteomes" id="UP000027100"/>
    </source>
</evidence>
<dbReference type="Proteomes" id="UP000027100">
    <property type="component" value="Unassembled WGS sequence"/>
</dbReference>
<gene>
    <name evidence="1" type="ORF">HPO_04910</name>
</gene>
<proteinExistence type="predicted"/>
<comment type="caution">
    <text evidence="1">The sequence shown here is derived from an EMBL/GenBank/DDBJ whole genome shotgun (WGS) entry which is preliminary data.</text>
</comment>
<sequence length="237" mass="26304">MSDKENDALDRNTRDVLAAVAKGAVGAVPFVGGILGEIISEVIPGQRQDRLVKYLRLLEQRLSQLEQDKIDRAIGDPERIDLFERGAHQAVRATTDERIAQIVEIVFNGMSRDDADIVRRKRLAGLLDQLDNDEIGILNAYGQSYGSGKSDPWTEIPRPAPVNMKSTTSEIDDDALFNLGKENLLRLGLLRRNFGTVKKGEYPPFDANSGGFKSRMEISYLGRLLLREIGLPSPIDT</sequence>
<protein>
    <submittedName>
        <fullName evidence="1">Uncharacterized protein</fullName>
    </submittedName>
</protein>
<keyword evidence="2" id="KW-1185">Reference proteome</keyword>
<dbReference type="eggNOG" id="ENOG5032WGV">
    <property type="taxonomic scope" value="Bacteria"/>
</dbReference>
<accession>A0A062VJB3</accession>
<evidence type="ECO:0000313" key="1">
    <source>
        <dbReference type="EMBL" id="KCZ99699.1"/>
    </source>
</evidence>
<dbReference type="RefSeq" id="WP_035595220.1">
    <property type="nucleotide sequence ID" value="NZ_ARYM01000004.1"/>
</dbReference>
<dbReference type="OrthoDB" id="8550465at2"/>
<reference evidence="1 2" key="1">
    <citation type="journal article" date="2014" name="Antonie Van Leeuwenhoek">
        <title>Hyphomonas beringensis sp. nov. and Hyphomonas chukchiensis sp. nov., isolated from surface seawater of the Bering Sea and Chukchi Sea.</title>
        <authorList>
            <person name="Li C."/>
            <person name="Lai Q."/>
            <person name="Li G."/>
            <person name="Dong C."/>
            <person name="Wang J."/>
            <person name="Liao Y."/>
            <person name="Shao Z."/>
        </authorList>
    </citation>
    <scope>NUCLEOTIDE SEQUENCE [LARGE SCALE GENOMIC DNA]</scope>
    <source>
        <strain evidence="1 2">PS728</strain>
    </source>
</reference>